<dbReference type="GeneID" id="37108004"/>
<feature type="signal peptide" evidence="2">
    <location>
        <begin position="1"/>
        <end position="18"/>
    </location>
</feature>
<feature type="region of interest" description="Disordered" evidence="1">
    <location>
        <begin position="87"/>
        <end position="111"/>
    </location>
</feature>
<protein>
    <recommendedName>
        <fullName evidence="5">Secreted protein</fullName>
    </recommendedName>
</protein>
<dbReference type="RefSeq" id="XP_025465261.1">
    <property type="nucleotide sequence ID" value="XM_025605861.1"/>
</dbReference>
<gene>
    <name evidence="3" type="ORF">BO94DRAFT_159911</name>
</gene>
<keyword evidence="4" id="KW-1185">Reference proteome</keyword>
<evidence type="ECO:0000256" key="1">
    <source>
        <dbReference type="SAM" id="MobiDB-lite"/>
    </source>
</evidence>
<proteinExistence type="predicted"/>
<feature type="chain" id="PRO_5016249773" description="Secreted protein" evidence="2">
    <location>
        <begin position="19"/>
        <end position="111"/>
    </location>
</feature>
<dbReference type="OrthoDB" id="10403476at2759"/>
<evidence type="ECO:0000313" key="4">
    <source>
        <dbReference type="Proteomes" id="UP000246702"/>
    </source>
</evidence>
<accession>A0A317W509</accession>
<evidence type="ECO:0000313" key="3">
    <source>
        <dbReference type="EMBL" id="PWY80402.1"/>
    </source>
</evidence>
<comment type="caution">
    <text evidence="3">The sequence shown here is derived from an EMBL/GenBank/DDBJ whole genome shotgun (WGS) entry which is preliminary data.</text>
</comment>
<name>A0A317W509_9EURO</name>
<keyword evidence="2" id="KW-0732">Signal</keyword>
<evidence type="ECO:0000256" key="2">
    <source>
        <dbReference type="SAM" id="SignalP"/>
    </source>
</evidence>
<dbReference type="Proteomes" id="UP000246702">
    <property type="component" value="Unassembled WGS sequence"/>
</dbReference>
<evidence type="ECO:0008006" key="5">
    <source>
        <dbReference type="Google" id="ProtNLM"/>
    </source>
</evidence>
<reference evidence="3 4" key="1">
    <citation type="submission" date="2016-12" db="EMBL/GenBank/DDBJ databases">
        <title>The genomes of Aspergillus section Nigri reveals drivers in fungal speciation.</title>
        <authorList>
            <consortium name="DOE Joint Genome Institute"/>
            <person name="Vesth T.C."/>
            <person name="Nybo J."/>
            <person name="Theobald S."/>
            <person name="Brandl J."/>
            <person name="Frisvad J.C."/>
            <person name="Nielsen K.F."/>
            <person name="Lyhne E.K."/>
            <person name="Kogle M.E."/>
            <person name="Kuo A."/>
            <person name="Riley R."/>
            <person name="Clum A."/>
            <person name="Nolan M."/>
            <person name="Lipzen A."/>
            <person name="Salamov A."/>
            <person name="Henrissat B."/>
            <person name="Wiebenga A."/>
            <person name="De Vries R.P."/>
            <person name="Grigoriev I.V."/>
            <person name="Mortensen U.H."/>
            <person name="Andersen M.R."/>
            <person name="Baker S.E."/>
        </authorList>
    </citation>
    <scope>NUCLEOTIDE SEQUENCE [LARGE SCALE GENOMIC DNA]</scope>
    <source>
        <strain evidence="3 4">CBS 115572</strain>
    </source>
</reference>
<sequence>MMMMMMMSISLPHWALYAQPEAVVIPSGCPPLFFLACTPPVNHAYSHRRVGHTLAVRMRMIDRASVEFVISDRVSPVESWYAKDGRMNGADKEWSTSRVLQGDAEGMKNEE</sequence>
<dbReference type="AlphaFoldDB" id="A0A317W509"/>
<organism evidence="3 4">
    <name type="scientific">Aspergillus sclerotioniger CBS 115572</name>
    <dbReference type="NCBI Taxonomy" id="1450535"/>
    <lineage>
        <taxon>Eukaryota</taxon>
        <taxon>Fungi</taxon>
        <taxon>Dikarya</taxon>
        <taxon>Ascomycota</taxon>
        <taxon>Pezizomycotina</taxon>
        <taxon>Eurotiomycetes</taxon>
        <taxon>Eurotiomycetidae</taxon>
        <taxon>Eurotiales</taxon>
        <taxon>Aspergillaceae</taxon>
        <taxon>Aspergillus</taxon>
        <taxon>Aspergillus subgen. Circumdati</taxon>
    </lineage>
</organism>
<dbReference type="EMBL" id="MSFK01000022">
    <property type="protein sequence ID" value="PWY80402.1"/>
    <property type="molecule type" value="Genomic_DNA"/>
</dbReference>